<dbReference type="Pfam" id="PF01743">
    <property type="entry name" value="PolyA_pol"/>
    <property type="match status" value="1"/>
</dbReference>
<dbReference type="CDD" id="cd00077">
    <property type="entry name" value="HDc"/>
    <property type="match status" value="1"/>
</dbReference>
<evidence type="ECO:0000256" key="10">
    <source>
        <dbReference type="ARBA" id="ARBA00022884"/>
    </source>
</evidence>
<proteinExistence type="inferred from homology"/>
<gene>
    <name evidence="13" type="ORF">ENT17_08750</name>
</gene>
<feature type="domain" description="HD/PDEase" evidence="12">
    <location>
        <begin position="240"/>
        <end position="421"/>
    </location>
</feature>
<keyword evidence="7" id="KW-0479">Metal-binding</keyword>
<reference evidence="13" key="1">
    <citation type="journal article" date="2020" name="mSystems">
        <title>Genome- and Community-Level Interaction Insights into Carbon Utilization and Element Cycling Functions of Hydrothermarchaeota in Hydrothermal Sediment.</title>
        <authorList>
            <person name="Zhou Z."/>
            <person name="Liu Y."/>
            <person name="Xu W."/>
            <person name="Pan J."/>
            <person name="Luo Z.H."/>
            <person name="Li M."/>
        </authorList>
    </citation>
    <scope>NUCLEOTIDE SEQUENCE [LARGE SCALE GENOMIC DNA]</scope>
    <source>
        <strain evidence="13">SpSt-556</strain>
    </source>
</reference>
<dbReference type="SMART" id="SM00471">
    <property type="entry name" value="HDc"/>
    <property type="match status" value="1"/>
</dbReference>
<comment type="similarity">
    <text evidence="2 11">Belongs to the tRNA nucleotidyltransferase/poly(A) polymerase family.</text>
</comment>
<dbReference type="InterPro" id="IPR043519">
    <property type="entry name" value="NT_sf"/>
</dbReference>
<keyword evidence="9" id="KW-0460">Magnesium</keyword>
<evidence type="ECO:0000256" key="7">
    <source>
        <dbReference type="ARBA" id="ARBA00022723"/>
    </source>
</evidence>
<evidence type="ECO:0000256" key="5">
    <source>
        <dbReference type="ARBA" id="ARBA00022694"/>
    </source>
</evidence>
<evidence type="ECO:0000313" key="13">
    <source>
        <dbReference type="EMBL" id="HGS87694.1"/>
    </source>
</evidence>
<dbReference type="SUPFAM" id="SSF81301">
    <property type="entry name" value="Nucleotidyltransferase"/>
    <property type="match status" value="1"/>
</dbReference>
<dbReference type="AlphaFoldDB" id="A0A7C4Q9F8"/>
<dbReference type="GO" id="GO:0046872">
    <property type="term" value="F:metal ion binding"/>
    <property type="evidence" value="ECO:0007669"/>
    <property type="project" value="UniProtKB-KW"/>
</dbReference>
<name>A0A7C4Q9F8_9CHLR</name>
<evidence type="ECO:0000256" key="8">
    <source>
        <dbReference type="ARBA" id="ARBA00022741"/>
    </source>
</evidence>
<organism evidence="13">
    <name type="scientific">Bellilinea caldifistulae</name>
    <dbReference type="NCBI Taxonomy" id="360411"/>
    <lineage>
        <taxon>Bacteria</taxon>
        <taxon>Bacillati</taxon>
        <taxon>Chloroflexota</taxon>
        <taxon>Anaerolineae</taxon>
        <taxon>Anaerolineales</taxon>
        <taxon>Anaerolineaceae</taxon>
        <taxon>Bellilinea</taxon>
    </lineage>
</organism>
<comment type="cofactor">
    <cofactor evidence="1">
        <name>Mg(2+)</name>
        <dbReference type="ChEBI" id="CHEBI:18420"/>
    </cofactor>
</comment>
<dbReference type="InterPro" id="IPR006674">
    <property type="entry name" value="HD_domain"/>
</dbReference>
<dbReference type="InterPro" id="IPR003607">
    <property type="entry name" value="HD/PDEase_dom"/>
</dbReference>
<comment type="caution">
    <text evidence="13">The sequence shown here is derived from an EMBL/GenBank/DDBJ whole genome shotgun (WGS) entry which is preliminary data.</text>
</comment>
<evidence type="ECO:0000256" key="6">
    <source>
        <dbReference type="ARBA" id="ARBA00022695"/>
    </source>
</evidence>
<dbReference type="NCBIfam" id="TIGR00277">
    <property type="entry name" value="HDIG"/>
    <property type="match status" value="1"/>
</dbReference>
<dbReference type="InterPro" id="IPR032810">
    <property type="entry name" value="CCA-adding_enz_C"/>
</dbReference>
<dbReference type="InterPro" id="IPR032828">
    <property type="entry name" value="PolyA_RNA-bd"/>
</dbReference>
<keyword evidence="5" id="KW-0819">tRNA processing</keyword>
<keyword evidence="3" id="KW-0820">tRNA-binding</keyword>
<keyword evidence="8" id="KW-0547">Nucleotide-binding</keyword>
<dbReference type="InterPro" id="IPR006675">
    <property type="entry name" value="HDIG_dom"/>
</dbReference>
<dbReference type="GO" id="GO:0008033">
    <property type="term" value="P:tRNA processing"/>
    <property type="evidence" value="ECO:0007669"/>
    <property type="project" value="UniProtKB-KW"/>
</dbReference>
<evidence type="ECO:0000256" key="3">
    <source>
        <dbReference type="ARBA" id="ARBA00022555"/>
    </source>
</evidence>
<dbReference type="GO" id="GO:0000049">
    <property type="term" value="F:tRNA binding"/>
    <property type="evidence" value="ECO:0007669"/>
    <property type="project" value="UniProtKB-KW"/>
</dbReference>
<dbReference type="SUPFAM" id="SSF81891">
    <property type="entry name" value="Poly A polymerase C-terminal region-like"/>
    <property type="match status" value="1"/>
</dbReference>
<protein>
    <submittedName>
        <fullName evidence="13">HD domain-containing protein</fullName>
    </submittedName>
</protein>
<dbReference type="GO" id="GO:0016779">
    <property type="term" value="F:nucleotidyltransferase activity"/>
    <property type="evidence" value="ECO:0007669"/>
    <property type="project" value="UniProtKB-KW"/>
</dbReference>
<dbReference type="EMBL" id="DSXR01000088">
    <property type="protein sequence ID" value="HGS87694.1"/>
    <property type="molecule type" value="Genomic_DNA"/>
</dbReference>
<dbReference type="Gene3D" id="1.10.3090.10">
    <property type="entry name" value="cca-adding enzyme, domain 2"/>
    <property type="match status" value="1"/>
</dbReference>
<dbReference type="Gene3D" id="3.30.460.10">
    <property type="entry name" value="Beta Polymerase, domain 2"/>
    <property type="match status" value="1"/>
</dbReference>
<dbReference type="PANTHER" id="PTHR47545">
    <property type="entry name" value="MULTIFUNCTIONAL CCA PROTEIN"/>
    <property type="match status" value="1"/>
</dbReference>
<dbReference type="Pfam" id="PF01966">
    <property type="entry name" value="HD"/>
    <property type="match status" value="1"/>
</dbReference>
<sequence length="513" mass="58524">MLITLESIFPNPAIHQAVRRQAHHNQRIHLVGGCIRDLLLGHPSHDIDFTVSGDAIQLARQIADELKAGFYVLDDERKTARVILQNPQGDRYYLDFARQRGFSIEQDLRVRDFTVNAMAIDLLEEDRIIDPLNGALDLRKKQLRACNEHSFEQDPVRVLRAIRLSMQLEFQIEKQTLHWLRAAVGLLPNCSAERQRDEFFKMLDGRQIHTAVSLLDRLGVLQILIPELMATKGVQQTSPHILPVWEHTLETLRWLETLYDLLLRGPEFIKGESLLAGMASLSLGRYRNDLKEHFSATVHAERSLRGLLFFAALLHDVGKPLTREQQADGRIRFLHHERSGAEIAGKITRRFAFSNPEVERITLMVREHMRIHHLASISNEVSRRSIYRYFRKLGDAGVDVCLLSLADTLATYGIGIPPEQWERELAICRQLLEAWFEKRDETVSPPRLVNGDDLIKRFGIKPGPQLGRLLESVREAQAAGQIHTVDEALNLVELLLSDDSLGEGTENHGTENR</sequence>
<dbReference type="Pfam" id="PF13735">
    <property type="entry name" value="tRNA_NucTran2_2"/>
    <property type="match status" value="1"/>
</dbReference>
<evidence type="ECO:0000256" key="9">
    <source>
        <dbReference type="ARBA" id="ARBA00022842"/>
    </source>
</evidence>
<evidence type="ECO:0000256" key="1">
    <source>
        <dbReference type="ARBA" id="ARBA00001946"/>
    </source>
</evidence>
<accession>A0A7C4Q9F8</accession>
<dbReference type="Pfam" id="PF12627">
    <property type="entry name" value="PolyA_pol_RNAbd"/>
    <property type="match status" value="1"/>
</dbReference>
<dbReference type="GO" id="GO:0000166">
    <property type="term" value="F:nucleotide binding"/>
    <property type="evidence" value="ECO:0007669"/>
    <property type="project" value="UniProtKB-KW"/>
</dbReference>
<dbReference type="PANTHER" id="PTHR47545:SF2">
    <property type="entry name" value="CC-ADDING TRNA NUCLEOTIDYLTRANSFERASE"/>
    <property type="match status" value="1"/>
</dbReference>
<keyword evidence="6" id="KW-0548">Nucleotidyltransferase</keyword>
<evidence type="ECO:0000259" key="12">
    <source>
        <dbReference type="SMART" id="SM00471"/>
    </source>
</evidence>
<evidence type="ECO:0000256" key="2">
    <source>
        <dbReference type="ARBA" id="ARBA00007265"/>
    </source>
</evidence>
<keyword evidence="10 11" id="KW-0694">RNA-binding</keyword>
<dbReference type="InterPro" id="IPR050124">
    <property type="entry name" value="tRNA_CCA-adding_enzyme"/>
</dbReference>
<dbReference type="InterPro" id="IPR002646">
    <property type="entry name" value="PolA_pol_head_dom"/>
</dbReference>
<dbReference type="CDD" id="cd05398">
    <property type="entry name" value="NT_ClassII-CCAase"/>
    <property type="match status" value="1"/>
</dbReference>
<keyword evidence="4 11" id="KW-0808">Transferase</keyword>
<evidence type="ECO:0000256" key="11">
    <source>
        <dbReference type="RuleBase" id="RU003953"/>
    </source>
</evidence>
<evidence type="ECO:0000256" key="4">
    <source>
        <dbReference type="ARBA" id="ARBA00022679"/>
    </source>
</evidence>